<protein>
    <recommendedName>
        <fullName evidence="5">Family with sequence similarity 107 member A</fullName>
    </recommendedName>
</protein>
<sequence length="189" mass="21474">MPIRAPVPVCGCARAPALSSRHPCASLGGQEVVAQSRMGGFHSHNKKSESRNKKKTFISERGSSETGGDECIKPRKLLNPVKDSKSHRELHRELLLTHRRGLTPEHKPELQKVMETRKLSQRRKEEEALRPKTDLEEQLRKRQQQLDQYEREQQQLASQGTSAVVPEFIQVKEGLKKVQLPGDGEHHQT</sequence>
<accession>A0AAV7QJE2</accession>
<keyword evidence="1" id="KW-0175">Coiled coil</keyword>
<dbReference type="Proteomes" id="UP001066276">
    <property type="component" value="Chromosome 6"/>
</dbReference>
<evidence type="ECO:0000256" key="2">
    <source>
        <dbReference type="SAM" id="MobiDB-lite"/>
    </source>
</evidence>
<keyword evidence="4" id="KW-1185">Reference proteome</keyword>
<feature type="region of interest" description="Disordered" evidence="2">
    <location>
        <begin position="35"/>
        <end position="161"/>
    </location>
</feature>
<dbReference type="InterPro" id="IPR009533">
    <property type="entry name" value="FAM107"/>
</dbReference>
<dbReference type="EMBL" id="JANPWB010000010">
    <property type="protein sequence ID" value="KAJ1139240.1"/>
    <property type="molecule type" value="Genomic_DNA"/>
</dbReference>
<evidence type="ECO:0000313" key="3">
    <source>
        <dbReference type="EMBL" id="KAJ1139240.1"/>
    </source>
</evidence>
<evidence type="ECO:0000313" key="4">
    <source>
        <dbReference type="Proteomes" id="UP001066276"/>
    </source>
</evidence>
<dbReference type="Pfam" id="PF06625">
    <property type="entry name" value="DUF1151"/>
    <property type="match status" value="1"/>
</dbReference>
<gene>
    <name evidence="3" type="ORF">NDU88_005615</name>
</gene>
<reference evidence="3" key="1">
    <citation type="journal article" date="2022" name="bioRxiv">
        <title>Sequencing and chromosome-scale assembly of the giantPleurodeles waltlgenome.</title>
        <authorList>
            <person name="Brown T."/>
            <person name="Elewa A."/>
            <person name="Iarovenko S."/>
            <person name="Subramanian E."/>
            <person name="Araus A.J."/>
            <person name="Petzold A."/>
            <person name="Susuki M."/>
            <person name="Suzuki K.-i.T."/>
            <person name="Hayashi T."/>
            <person name="Toyoda A."/>
            <person name="Oliveira C."/>
            <person name="Osipova E."/>
            <person name="Leigh N.D."/>
            <person name="Simon A."/>
            <person name="Yun M.H."/>
        </authorList>
    </citation>
    <scope>NUCLEOTIDE SEQUENCE</scope>
    <source>
        <strain evidence="3">20211129_DDA</strain>
        <tissue evidence="3">Liver</tissue>
    </source>
</reference>
<dbReference type="AlphaFoldDB" id="A0AAV7QJE2"/>
<evidence type="ECO:0008006" key="5">
    <source>
        <dbReference type="Google" id="ProtNLM"/>
    </source>
</evidence>
<organism evidence="3 4">
    <name type="scientific">Pleurodeles waltl</name>
    <name type="common">Iberian ribbed newt</name>
    <dbReference type="NCBI Taxonomy" id="8319"/>
    <lineage>
        <taxon>Eukaryota</taxon>
        <taxon>Metazoa</taxon>
        <taxon>Chordata</taxon>
        <taxon>Craniata</taxon>
        <taxon>Vertebrata</taxon>
        <taxon>Euteleostomi</taxon>
        <taxon>Amphibia</taxon>
        <taxon>Batrachia</taxon>
        <taxon>Caudata</taxon>
        <taxon>Salamandroidea</taxon>
        <taxon>Salamandridae</taxon>
        <taxon>Pleurodelinae</taxon>
        <taxon>Pleurodeles</taxon>
    </lineage>
</organism>
<dbReference type="PANTHER" id="PTHR16768">
    <property type="entry name" value="DOWN REGULATED IN RENAL CARCINOMA 1/TU3A"/>
    <property type="match status" value="1"/>
</dbReference>
<name>A0AAV7QJE2_PLEWA</name>
<proteinExistence type="predicted"/>
<evidence type="ECO:0000256" key="1">
    <source>
        <dbReference type="ARBA" id="ARBA00023054"/>
    </source>
</evidence>
<feature type="compositionally biased region" description="Basic and acidic residues" evidence="2">
    <location>
        <begin position="82"/>
        <end position="140"/>
    </location>
</feature>
<comment type="caution">
    <text evidence="3">The sequence shown here is derived from an EMBL/GenBank/DDBJ whole genome shotgun (WGS) entry which is preliminary data.</text>
</comment>
<dbReference type="PANTHER" id="PTHR16768:SF7">
    <property type="entry name" value="PROTEIN FAM107B-LIKE"/>
    <property type="match status" value="1"/>
</dbReference>